<dbReference type="SUPFAM" id="SSF63446">
    <property type="entry name" value="Type I dockerin domain"/>
    <property type="match status" value="1"/>
</dbReference>
<feature type="region of interest" description="Disordered" evidence="1">
    <location>
        <begin position="133"/>
        <end position="153"/>
    </location>
</feature>
<dbReference type="InterPro" id="IPR036439">
    <property type="entry name" value="Dockerin_dom_sf"/>
</dbReference>
<dbReference type="Gene3D" id="1.10.1330.10">
    <property type="entry name" value="Dockerin domain"/>
    <property type="match status" value="1"/>
</dbReference>
<organism evidence="3 4">
    <name type="scientific">Pseudobythopirellula maris</name>
    <dbReference type="NCBI Taxonomy" id="2527991"/>
    <lineage>
        <taxon>Bacteria</taxon>
        <taxon>Pseudomonadati</taxon>
        <taxon>Planctomycetota</taxon>
        <taxon>Planctomycetia</taxon>
        <taxon>Pirellulales</taxon>
        <taxon>Lacipirellulaceae</taxon>
        <taxon>Pseudobythopirellula</taxon>
    </lineage>
</organism>
<evidence type="ECO:0000256" key="2">
    <source>
        <dbReference type="SAM" id="SignalP"/>
    </source>
</evidence>
<feature type="compositionally biased region" description="Polar residues" evidence="1">
    <location>
        <begin position="279"/>
        <end position="292"/>
    </location>
</feature>
<gene>
    <name evidence="3" type="ORF">Mal64_20000</name>
</gene>
<evidence type="ECO:0008006" key="5">
    <source>
        <dbReference type="Google" id="ProtNLM"/>
    </source>
</evidence>
<dbReference type="RefSeq" id="WP_146399643.1">
    <property type="nucleotide sequence ID" value="NZ_SJPQ01000002.1"/>
</dbReference>
<accession>A0A5C5ZNM4</accession>
<comment type="caution">
    <text evidence="3">The sequence shown here is derived from an EMBL/GenBank/DDBJ whole genome shotgun (WGS) entry which is preliminary data.</text>
</comment>
<dbReference type="PROSITE" id="PS00018">
    <property type="entry name" value="EF_HAND_1"/>
    <property type="match status" value="1"/>
</dbReference>
<dbReference type="Proteomes" id="UP000315440">
    <property type="component" value="Unassembled WGS sequence"/>
</dbReference>
<dbReference type="EMBL" id="SJPQ01000002">
    <property type="protein sequence ID" value="TWT88517.1"/>
    <property type="molecule type" value="Genomic_DNA"/>
</dbReference>
<name>A0A5C5ZNM4_9BACT</name>
<keyword evidence="4" id="KW-1185">Reference proteome</keyword>
<feature type="compositionally biased region" description="Basic and acidic residues" evidence="1">
    <location>
        <begin position="302"/>
        <end position="312"/>
    </location>
</feature>
<evidence type="ECO:0000313" key="4">
    <source>
        <dbReference type="Proteomes" id="UP000315440"/>
    </source>
</evidence>
<dbReference type="InterPro" id="IPR018247">
    <property type="entry name" value="EF_Hand_1_Ca_BS"/>
</dbReference>
<reference evidence="3 4" key="1">
    <citation type="submission" date="2019-02" db="EMBL/GenBank/DDBJ databases">
        <title>Deep-cultivation of Planctomycetes and their phenomic and genomic characterization uncovers novel biology.</title>
        <authorList>
            <person name="Wiegand S."/>
            <person name="Jogler M."/>
            <person name="Boedeker C."/>
            <person name="Pinto D."/>
            <person name="Vollmers J."/>
            <person name="Rivas-Marin E."/>
            <person name="Kohn T."/>
            <person name="Peeters S.H."/>
            <person name="Heuer A."/>
            <person name="Rast P."/>
            <person name="Oberbeckmann S."/>
            <person name="Bunk B."/>
            <person name="Jeske O."/>
            <person name="Meyerdierks A."/>
            <person name="Storesund J.E."/>
            <person name="Kallscheuer N."/>
            <person name="Luecker S."/>
            <person name="Lage O.M."/>
            <person name="Pohl T."/>
            <person name="Merkel B.J."/>
            <person name="Hornburger P."/>
            <person name="Mueller R.-W."/>
            <person name="Bruemmer F."/>
            <person name="Labrenz M."/>
            <person name="Spormann A.M."/>
            <person name="Op Den Camp H."/>
            <person name="Overmann J."/>
            <person name="Amann R."/>
            <person name="Jetten M.S.M."/>
            <person name="Mascher T."/>
            <person name="Medema M.H."/>
            <person name="Devos D.P."/>
            <person name="Kaster A.-K."/>
            <person name="Ovreas L."/>
            <person name="Rohde M."/>
            <person name="Galperin M.Y."/>
            <person name="Jogler C."/>
        </authorList>
    </citation>
    <scope>NUCLEOTIDE SEQUENCE [LARGE SCALE GENOMIC DNA]</scope>
    <source>
        <strain evidence="3 4">Mal64</strain>
    </source>
</reference>
<dbReference type="OrthoDB" id="255205at2"/>
<feature type="signal peptide" evidence="2">
    <location>
        <begin position="1"/>
        <end position="27"/>
    </location>
</feature>
<dbReference type="AlphaFoldDB" id="A0A5C5ZNM4"/>
<feature type="region of interest" description="Disordered" evidence="1">
    <location>
        <begin position="279"/>
        <end position="333"/>
    </location>
</feature>
<evidence type="ECO:0000313" key="3">
    <source>
        <dbReference type="EMBL" id="TWT88517.1"/>
    </source>
</evidence>
<protein>
    <recommendedName>
        <fullName evidence="5">PEP-CTERM protein-sorting domain-containing protein</fullName>
    </recommendedName>
</protein>
<evidence type="ECO:0000256" key="1">
    <source>
        <dbReference type="SAM" id="MobiDB-lite"/>
    </source>
</evidence>
<proteinExistence type="predicted"/>
<sequence length="442" mass="46935" precursor="true">MTTDCFATSSRLYSLLLGAALACLAPAAEGLYINEIFYDPTASSGGVEERDEYIELRGEPNAPLDNHYLIFIENENNLENEGFAGTIENIFDMNGMTLGSNGFLVYRGAGQAGANDPSRYSVHPDATDLINTGTGAGYGSGDTSTIGASDLEDDGVTENGGFTAMIVHNVSGSAPELGFDLDVGNDGLDLPTGQEGWEILDAIGVYEARETLYGRTYAKVNYGVENVGDRIFFEGGIRTVDPGLEPDAVYYGVGYEIEHIARWGNSTGQTDDDWHIFNTTSNPGTGALSPSQLPDGAPIDWRMSRPDPHATSDGDPNTPPTQNGTIESTKPVPYGIRMTDNIGAPNYITGDYNGDGYVNAADFTVWRDALGETATEFAHHPADGNHDFVVDMDDYDLWVANFGSPGVSAPAPAVGISTPEPGSALLAVIGLAIGVVSRRSRD</sequence>
<keyword evidence="2" id="KW-0732">Signal</keyword>
<feature type="chain" id="PRO_5023010900" description="PEP-CTERM protein-sorting domain-containing protein" evidence="2">
    <location>
        <begin position="28"/>
        <end position="442"/>
    </location>
</feature>
<dbReference type="GO" id="GO:0000272">
    <property type="term" value="P:polysaccharide catabolic process"/>
    <property type="evidence" value="ECO:0007669"/>
    <property type="project" value="InterPro"/>
</dbReference>